<dbReference type="Pfam" id="PF01408">
    <property type="entry name" value="GFO_IDH_MocA"/>
    <property type="match status" value="1"/>
</dbReference>
<evidence type="ECO:0000313" key="4">
    <source>
        <dbReference type="Proteomes" id="UP000326837"/>
    </source>
</evidence>
<feature type="domain" description="Gfo/Idh/MocA-like oxidoreductase N-terminal" evidence="1">
    <location>
        <begin position="6"/>
        <end position="117"/>
    </location>
</feature>
<dbReference type="PANTHER" id="PTHR43377:SF1">
    <property type="entry name" value="BILIVERDIN REDUCTASE A"/>
    <property type="match status" value="1"/>
</dbReference>
<dbReference type="RefSeq" id="WP_152098741.1">
    <property type="nucleotide sequence ID" value="NZ_AP021861.1"/>
</dbReference>
<dbReference type="Gene3D" id="3.40.50.720">
    <property type="entry name" value="NAD(P)-binding Rossmann-like Domain"/>
    <property type="match status" value="1"/>
</dbReference>
<dbReference type="EMBL" id="AP021861">
    <property type="protein sequence ID" value="BBO32847.1"/>
    <property type="molecule type" value="Genomic_DNA"/>
</dbReference>
<evidence type="ECO:0008006" key="5">
    <source>
        <dbReference type="Google" id="ProtNLM"/>
    </source>
</evidence>
<dbReference type="Pfam" id="PF22725">
    <property type="entry name" value="GFO_IDH_MocA_C3"/>
    <property type="match status" value="1"/>
</dbReference>
<accession>A0A5K7XAA6</accession>
<dbReference type="Proteomes" id="UP000326837">
    <property type="component" value="Chromosome"/>
</dbReference>
<dbReference type="SUPFAM" id="SSF51735">
    <property type="entry name" value="NAD(P)-binding Rossmann-fold domains"/>
    <property type="match status" value="1"/>
</dbReference>
<dbReference type="InterPro" id="IPR055170">
    <property type="entry name" value="GFO_IDH_MocA-like_dom"/>
</dbReference>
<sequence>MSTRRRTLVVGVGSIGERHVRCFGATNRTTLAICEPNADLRTAVAERYGIGETYASLDDALANDFTAAVVATPAHLHVEQATTLAKRGINVLVEKPLSTVVDGVAELKSSLAERSLLGAVAYSYRANPVMTAMRDAWREIDFGRPLQATVSAGQSFPTYRPAYASTYYRSRATGGGAIQDALTHLINAVEWLLGPATRVAADADRLALTGVDVEDTAHVLARHGDAMALYHLNQHQPANEAAITLVGEKGQLRAEFHRRRVAWLTDVDGAWQETIVDAYNQDDVFRRQADAFLDAIEQGVAPLCSLAEGEATLRTVTAILQSLESQRWEECGN</sequence>
<evidence type="ECO:0000259" key="1">
    <source>
        <dbReference type="Pfam" id="PF01408"/>
    </source>
</evidence>
<dbReference type="PANTHER" id="PTHR43377">
    <property type="entry name" value="BILIVERDIN REDUCTASE A"/>
    <property type="match status" value="1"/>
</dbReference>
<evidence type="ECO:0000313" key="3">
    <source>
        <dbReference type="EMBL" id="BBO32847.1"/>
    </source>
</evidence>
<keyword evidence="4" id="KW-1185">Reference proteome</keyword>
<dbReference type="InterPro" id="IPR051450">
    <property type="entry name" value="Gfo/Idh/MocA_Oxidoreductases"/>
</dbReference>
<dbReference type="KEGG" id="lpav:PLANPX_2459"/>
<name>A0A5K7XAA6_9BACT</name>
<dbReference type="SUPFAM" id="SSF55347">
    <property type="entry name" value="Glyceraldehyde-3-phosphate dehydrogenase-like, C-terminal domain"/>
    <property type="match status" value="1"/>
</dbReference>
<organism evidence="3 4">
    <name type="scientific">Lacipirellula parvula</name>
    <dbReference type="NCBI Taxonomy" id="2650471"/>
    <lineage>
        <taxon>Bacteria</taxon>
        <taxon>Pseudomonadati</taxon>
        <taxon>Planctomycetota</taxon>
        <taxon>Planctomycetia</taxon>
        <taxon>Pirellulales</taxon>
        <taxon>Lacipirellulaceae</taxon>
        <taxon>Lacipirellula</taxon>
    </lineage>
</organism>
<dbReference type="InterPro" id="IPR036291">
    <property type="entry name" value="NAD(P)-bd_dom_sf"/>
</dbReference>
<dbReference type="Gene3D" id="3.30.360.10">
    <property type="entry name" value="Dihydrodipicolinate Reductase, domain 2"/>
    <property type="match status" value="1"/>
</dbReference>
<reference evidence="4" key="1">
    <citation type="submission" date="2019-10" db="EMBL/GenBank/DDBJ databases">
        <title>Lacipirellula parvula gen. nov., sp. nov., representing a lineage of planctomycetes widespread in freshwater anoxic habitats, and description of the family Lacipirellulaceae.</title>
        <authorList>
            <person name="Dedysh S.N."/>
            <person name="Kulichevskaya I.S."/>
            <person name="Beletsky A.V."/>
            <person name="Rakitin A.L."/>
            <person name="Mardanov A.V."/>
            <person name="Ivanova A.A."/>
            <person name="Saltykova V.X."/>
            <person name="Rijpstra W.I.C."/>
            <person name="Sinninghe Damste J.S."/>
            <person name="Ravin N.V."/>
        </authorList>
    </citation>
    <scope>NUCLEOTIDE SEQUENCE [LARGE SCALE GENOMIC DNA]</scope>
    <source>
        <strain evidence="4">PX69</strain>
    </source>
</reference>
<dbReference type="GO" id="GO:0000166">
    <property type="term" value="F:nucleotide binding"/>
    <property type="evidence" value="ECO:0007669"/>
    <property type="project" value="InterPro"/>
</dbReference>
<dbReference type="AlphaFoldDB" id="A0A5K7XAA6"/>
<dbReference type="InterPro" id="IPR000683">
    <property type="entry name" value="Gfo/Idh/MocA-like_OxRdtase_N"/>
</dbReference>
<proteinExistence type="predicted"/>
<gene>
    <name evidence="3" type="ORF">PLANPX_2459</name>
</gene>
<protein>
    <recommendedName>
        <fullName evidence="5">Oxidoreductase</fullName>
    </recommendedName>
</protein>
<feature type="domain" description="GFO/IDH/MocA-like oxidoreductase" evidence="2">
    <location>
        <begin position="132"/>
        <end position="253"/>
    </location>
</feature>
<evidence type="ECO:0000259" key="2">
    <source>
        <dbReference type="Pfam" id="PF22725"/>
    </source>
</evidence>